<feature type="coiled-coil region" evidence="1">
    <location>
        <begin position="342"/>
        <end position="369"/>
    </location>
</feature>
<evidence type="ECO:0000313" key="4">
    <source>
        <dbReference type="Proteomes" id="UP000325315"/>
    </source>
</evidence>
<reference evidence="4" key="1">
    <citation type="journal article" date="2019" name="Plant Biotechnol. J.">
        <title>Genome sequencing of the Australian wild diploid species Gossypium australe highlights disease resistance and delayed gland morphogenesis.</title>
        <authorList>
            <person name="Cai Y."/>
            <person name="Cai X."/>
            <person name="Wang Q."/>
            <person name="Wang P."/>
            <person name="Zhang Y."/>
            <person name="Cai C."/>
            <person name="Xu Y."/>
            <person name="Wang K."/>
            <person name="Zhou Z."/>
            <person name="Wang C."/>
            <person name="Geng S."/>
            <person name="Li B."/>
            <person name="Dong Q."/>
            <person name="Hou Y."/>
            <person name="Wang H."/>
            <person name="Ai P."/>
            <person name="Liu Z."/>
            <person name="Yi F."/>
            <person name="Sun M."/>
            <person name="An G."/>
            <person name="Cheng J."/>
            <person name="Zhang Y."/>
            <person name="Shi Q."/>
            <person name="Xie Y."/>
            <person name="Shi X."/>
            <person name="Chang Y."/>
            <person name="Huang F."/>
            <person name="Chen Y."/>
            <person name="Hong S."/>
            <person name="Mi L."/>
            <person name="Sun Q."/>
            <person name="Zhang L."/>
            <person name="Zhou B."/>
            <person name="Peng R."/>
            <person name="Zhang X."/>
            <person name="Liu F."/>
        </authorList>
    </citation>
    <scope>NUCLEOTIDE SEQUENCE [LARGE SCALE GENOMIC DNA]</scope>
    <source>
        <strain evidence="4">cv. PA1801</strain>
    </source>
</reference>
<evidence type="ECO:0000256" key="1">
    <source>
        <dbReference type="SAM" id="Coils"/>
    </source>
</evidence>
<feature type="region of interest" description="Disordered" evidence="2">
    <location>
        <begin position="162"/>
        <end position="181"/>
    </location>
</feature>
<sequence length="392" mass="44503">MNLCRSVSFEETMLGSFRFFNMVLYGDSLLSHGQGLDRVQGRVVWKSALLFKLRSVYLKSAECWIAYLDCSTLEDIAYLKRDFFICIQLFWGLFRFSSCGSGSSLKCVVHSSNLSTLRLRSSYNSSLLAQEKKSFNQKRILGEKETLSKSLYKDPKYDLEEGGQLGSQLSQKPSQKIPEGDETYDESCALASIVVIVSLQTFYNGVNSSTRQMIDSSAGGALNNKTPKAAYDFIEEMSLNNYQWQITRAKLTKSVSAFNIDTVTMLSTHVEMMNKKLDNLCRRNHPNFSWGGQGNQGNQRKQPPPNYQNQPYPQEKKSNLEEMLKKFMAAIDSHFQKTETTLSEQQASIKGIENQVRRLTQTVGELTRSVGHLMKLIFELSKDVYQATKKLT</sequence>
<evidence type="ECO:0000313" key="3">
    <source>
        <dbReference type="EMBL" id="KAA3472320.1"/>
    </source>
</evidence>
<evidence type="ECO:0000256" key="2">
    <source>
        <dbReference type="SAM" id="MobiDB-lite"/>
    </source>
</evidence>
<keyword evidence="4" id="KW-1185">Reference proteome</keyword>
<dbReference type="EMBL" id="SMMG02000005">
    <property type="protein sequence ID" value="KAA3472320.1"/>
    <property type="molecule type" value="Genomic_DNA"/>
</dbReference>
<comment type="caution">
    <text evidence="3">The sequence shown here is derived from an EMBL/GenBank/DDBJ whole genome shotgun (WGS) entry which is preliminary data.</text>
</comment>
<organism evidence="3 4">
    <name type="scientific">Gossypium australe</name>
    <dbReference type="NCBI Taxonomy" id="47621"/>
    <lineage>
        <taxon>Eukaryota</taxon>
        <taxon>Viridiplantae</taxon>
        <taxon>Streptophyta</taxon>
        <taxon>Embryophyta</taxon>
        <taxon>Tracheophyta</taxon>
        <taxon>Spermatophyta</taxon>
        <taxon>Magnoliopsida</taxon>
        <taxon>eudicotyledons</taxon>
        <taxon>Gunneridae</taxon>
        <taxon>Pentapetalae</taxon>
        <taxon>rosids</taxon>
        <taxon>malvids</taxon>
        <taxon>Malvales</taxon>
        <taxon>Malvaceae</taxon>
        <taxon>Malvoideae</taxon>
        <taxon>Gossypium</taxon>
    </lineage>
</organism>
<keyword evidence="1" id="KW-0175">Coiled coil</keyword>
<proteinExistence type="predicted"/>
<dbReference type="OrthoDB" id="1305902at2759"/>
<dbReference type="AlphaFoldDB" id="A0A5B6VT05"/>
<accession>A0A5B6VT05</accession>
<dbReference type="Proteomes" id="UP000325315">
    <property type="component" value="Unassembled WGS sequence"/>
</dbReference>
<gene>
    <name evidence="3" type="ORF">EPI10_022809</name>
</gene>
<feature type="region of interest" description="Disordered" evidence="2">
    <location>
        <begin position="284"/>
        <end position="313"/>
    </location>
</feature>
<feature type="compositionally biased region" description="Low complexity" evidence="2">
    <location>
        <begin position="296"/>
        <end position="313"/>
    </location>
</feature>
<protein>
    <submittedName>
        <fullName evidence="3">Pentatricopeptide repeat-containing protein chloroplastic-like</fullName>
    </submittedName>
</protein>
<name>A0A5B6VT05_9ROSI</name>